<evidence type="ECO:0000259" key="16">
    <source>
        <dbReference type="Pfam" id="PF00955"/>
    </source>
</evidence>
<feature type="transmembrane region" description="Helical" evidence="14">
    <location>
        <begin position="809"/>
        <end position="828"/>
    </location>
</feature>
<dbReference type="FunFam" id="1.10.287.570:FF:000001">
    <property type="entry name" value="Anion exchange protein"/>
    <property type="match status" value="1"/>
</dbReference>
<feature type="transmembrane region" description="Helical" evidence="14">
    <location>
        <begin position="723"/>
        <end position="741"/>
    </location>
</feature>
<dbReference type="InterPro" id="IPR013769">
    <property type="entry name" value="Band3_cytoplasmic_dom"/>
</dbReference>
<evidence type="ECO:0000256" key="6">
    <source>
        <dbReference type="ARBA" id="ARBA00022692"/>
    </source>
</evidence>
<feature type="compositionally biased region" description="Basic residues" evidence="15">
    <location>
        <begin position="58"/>
        <end position="75"/>
    </location>
</feature>
<keyword evidence="6 14" id="KW-0812">Transmembrane</keyword>
<protein>
    <recommendedName>
        <fullName evidence="14">Anion exchange protein</fullName>
    </recommendedName>
</protein>
<dbReference type="Ensembl" id="ENSCCRT00015111567.1">
    <property type="protein sequence ID" value="ENSCCRP00015108133.1"/>
    <property type="gene ID" value="ENSCCRG00015032924.1"/>
</dbReference>
<dbReference type="GO" id="GO:0016323">
    <property type="term" value="C:basolateral plasma membrane"/>
    <property type="evidence" value="ECO:0007669"/>
    <property type="project" value="UniProtKB-SubCell"/>
</dbReference>
<dbReference type="Pfam" id="PF00955">
    <property type="entry name" value="HCO3_cotransp"/>
    <property type="match status" value="1"/>
</dbReference>
<feature type="transmembrane region" description="Helical" evidence="14">
    <location>
        <begin position="625"/>
        <end position="643"/>
    </location>
</feature>
<organism evidence="18 19">
    <name type="scientific">Cyprinus carpio</name>
    <name type="common">Common carp</name>
    <dbReference type="NCBI Taxonomy" id="7962"/>
    <lineage>
        <taxon>Eukaryota</taxon>
        <taxon>Metazoa</taxon>
        <taxon>Chordata</taxon>
        <taxon>Craniata</taxon>
        <taxon>Vertebrata</taxon>
        <taxon>Euteleostomi</taxon>
        <taxon>Actinopterygii</taxon>
        <taxon>Neopterygii</taxon>
        <taxon>Teleostei</taxon>
        <taxon>Ostariophysi</taxon>
        <taxon>Cypriniformes</taxon>
        <taxon>Cyprinidae</taxon>
        <taxon>Cyprininae</taxon>
        <taxon>Cyprinus</taxon>
    </lineage>
</organism>
<keyword evidence="7 14" id="KW-1133">Transmembrane helix</keyword>
<proteinExistence type="inferred from homology"/>
<keyword evidence="4 14" id="KW-0813">Transport</keyword>
<dbReference type="GO" id="GO:0008510">
    <property type="term" value="F:sodium:bicarbonate symporter activity"/>
    <property type="evidence" value="ECO:0007669"/>
    <property type="project" value="TreeGrafter"/>
</dbReference>
<evidence type="ECO:0000256" key="10">
    <source>
        <dbReference type="ARBA" id="ARBA00023136"/>
    </source>
</evidence>
<dbReference type="NCBIfam" id="TIGR00834">
    <property type="entry name" value="ae"/>
    <property type="match status" value="1"/>
</dbReference>
<dbReference type="Proteomes" id="UP000694700">
    <property type="component" value="Unplaced"/>
</dbReference>
<feature type="compositionally biased region" description="Polar residues" evidence="15">
    <location>
        <begin position="269"/>
        <end position="296"/>
    </location>
</feature>
<evidence type="ECO:0000313" key="19">
    <source>
        <dbReference type="Proteomes" id="UP000694700"/>
    </source>
</evidence>
<dbReference type="PANTHER" id="PTHR11453:SF105">
    <property type="entry name" value="SODIUM BICARBONATE COTRANSPORTER 3"/>
    <property type="match status" value="1"/>
</dbReference>
<dbReference type="GO" id="GO:0008509">
    <property type="term" value="F:monoatomic anion transmembrane transporter activity"/>
    <property type="evidence" value="ECO:0007669"/>
    <property type="project" value="InterPro"/>
</dbReference>
<reference evidence="18" key="1">
    <citation type="submission" date="2025-08" db="UniProtKB">
        <authorList>
            <consortium name="Ensembl"/>
        </authorList>
    </citation>
    <scope>IDENTIFICATION</scope>
</reference>
<sequence>MEEDSAEQMKPLLTTGNDEEAVVDHGKTSSTIHTNFEKEELESHRAVYVGVHVPLGKQSRRRHRHRGHKHHRKRKDRESEREDGRESPAYDTPSQRVQFILGTEDDDEEHIPHDLFTELDELSFRSGQAYEWKETARWLKFEEDVEDGGERWSKPYVATLSLHSLFELRSCIINGTVMLDMRANTIEEIADMVLDNMVASEQLDESLREKVRDAVLKRHHHQNEKKLSNRIPLVRSFADIGKKHSDPHLLEKNGLLASPQSAPGGLENSKPSESRMNSAGGSRENSTVDFSKDSQSPFHCSCGSLGGGGKRPTVDMNFMKKIPPGAEASNVLVGEVDFLERPIIAFIRLSPAVLLTGLTEVPVPTRFLFLLLGPFGKGGQYHEIGRSIATLMTDEIFHDVAYKAKDRNDLLSGIDEFLDQVTVLPPGEWDPTIRIEPPKCVPSQEKRKMPSMPNGSAPLSDIIKEEEHNAGPELQRTGRIFGGLVLDVKRKAPFYWSDVRDALSLQCLASILFLYCACMSPVITFGGLLGETTKNNISAIESLFGASLTGVAFSLFSGQPLTILGSTGPVLVFEKILFKFCSDYGLSYLSLRTSIGLWTAFLCIVLVATDASSLVCYITRFTEEAFAALICIIFIYEALEKLFQLGEMFPFNMHDNLDNLTFYTCQCSSPSNITEKMVQAWNQSGFNPETINWSDLDVPNCKNLHGEFVGPACGHNGPYIPDVLFWSVILFFTTFFLSSFLKQFKTKRYFPTKVRSSISDFAVFLTIMIMVLVDYLVGVPSPKLHVPDTFEPTSKNRGWLISPLGDNPTWTLFAAAIPALLCTILIFMDQQITAVIINRKEHKLKKGCGYHLDLLVVAVMLGVCSLMGLPWFVAATVLSISHVNSLKVESECSAPGEQPKFLGIREQRVTGLMIFVLMGLSVFMTSILKFIPMPVLYGVFLYMGVSSLKGIQFFDRIKLFGMPAKHQPDLIYLRYVPLWKVHIFTIVQLTCLVLLWVIKASAAAVVFPMMVLALVFVRKLLDFCFTKRELSWLDDLMPESKKKKEDDKKKKAKEEAQRMMEAEGGLEIPYDNGDHLEIPVKTLKVSTDPSVVNISDEMAKTAAWKAVAMSSDSAKVLKPSASEEKTACIKINVEDEQGDKCVDTETSL</sequence>
<name>A0A8C2GPB1_CYPCA</name>
<feature type="region of interest" description="Disordered" evidence="15">
    <location>
        <begin position="252"/>
        <end position="296"/>
    </location>
</feature>
<evidence type="ECO:0000256" key="1">
    <source>
        <dbReference type="ARBA" id="ARBA00004221"/>
    </source>
</evidence>
<evidence type="ECO:0000256" key="7">
    <source>
        <dbReference type="ARBA" id="ARBA00022989"/>
    </source>
</evidence>
<keyword evidence="11" id="KW-1015">Disulfide bond</keyword>
<feature type="region of interest" description="Disordered" evidence="15">
    <location>
        <begin position="1"/>
        <end position="38"/>
    </location>
</feature>
<dbReference type="AlphaFoldDB" id="A0A8C2GPB1"/>
<dbReference type="SUPFAM" id="SSF55804">
    <property type="entry name" value="Phoshotransferase/anion transport protein"/>
    <property type="match status" value="1"/>
</dbReference>
<dbReference type="PRINTS" id="PR01232">
    <property type="entry name" value="NAHCO3TRSPRT"/>
</dbReference>
<evidence type="ECO:0000256" key="3">
    <source>
        <dbReference type="ARBA" id="ARBA00010993"/>
    </source>
</evidence>
<evidence type="ECO:0000256" key="4">
    <source>
        <dbReference type="ARBA" id="ARBA00022448"/>
    </source>
</evidence>
<evidence type="ECO:0000256" key="2">
    <source>
        <dbReference type="ARBA" id="ARBA00004554"/>
    </source>
</evidence>
<feature type="transmembrane region" description="Helical" evidence="14">
    <location>
        <begin position="935"/>
        <end position="954"/>
    </location>
</feature>
<dbReference type="Gene3D" id="1.10.287.570">
    <property type="entry name" value="Helical hairpin bin"/>
    <property type="match status" value="1"/>
</dbReference>
<feature type="domain" description="Bicarbonate transporter-like transmembrane" evidence="16">
    <location>
        <begin position="479"/>
        <end position="1038"/>
    </location>
</feature>
<dbReference type="InterPro" id="IPR003020">
    <property type="entry name" value="HCO3_transpt_euk"/>
</dbReference>
<dbReference type="GO" id="GO:0016324">
    <property type="term" value="C:apical plasma membrane"/>
    <property type="evidence" value="ECO:0007669"/>
    <property type="project" value="UniProtKB-SubCell"/>
</dbReference>
<evidence type="ECO:0000256" key="9">
    <source>
        <dbReference type="ARBA" id="ARBA00023065"/>
    </source>
</evidence>
<keyword evidence="8" id="KW-0915">Sodium</keyword>
<feature type="transmembrane region" description="Helical" evidence="14">
    <location>
        <begin position="508"/>
        <end position="530"/>
    </location>
</feature>
<evidence type="ECO:0000256" key="15">
    <source>
        <dbReference type="SAM" id="MobiDB-lite"/>
    </source>
</evidence>
<accession>A0A8C2GPB1</accession>
<feature type="region of interest" description="Disordered" evidence="15">
    <location>
        <begin position="52"/>
        <end position="96"/>
    </location>
</feature>
<dbReference type="PANTHER" id="PTHR11453">
    <property type="entry name" value="ANION EXCHANGE PROTEIN"/>
    <property type="match status" value="1"/>
</dbReference>
<keyword evidence="12" id="KW-0325">Glycoprotein</keyword>
<feature type="transmembrane region" description="Helical" evidence="14">
    <location>
        <begin position="537"/>
        <end position="556"/>
    </location>
</feature>
<comment type="similarity">
    <text evidence="3 14">Belongs to the anion exchanger (TC 2.A.31) family.</text>
</comment>
<comment type="subcellular location">
    <subcellularLocation>
        <location evidence="1">Apical cell membrane</location>
    </subcellularLocation>
    <subcellularLocation>
        <location evidence="2">Basolateral cell membrane</location>
        <topology evidence="2">Multi-pass membrane protein</topology>
    </subcellularLocation>
    <subcellularLocation>
        <location evidence="14">Membrane</location>
        <topology evidence="14">Multi-pass membrane protein</topology>
    </subcellularLocation>
</comment>
<evidence type="ECO:0000259" key="17">
    <source>
        <dbReference type="Pfam" id="PF07565"/>
    </source>
</evidence>
<evidence type="ECO:0000256" key="14">
    <source>
        <dbReference type="RuleBase" id="RU362035"/>
    </source>
</evidence>
<feature type="compositionally biased region" description="Basic and acidic residues" evidence="15">
    <location>
        <begin position="76"/>
        <end position="88"/>
    </location>
</feature>
<dbReference type="PRINTS" id="PR01231">
    <property type="entry name" value="HCO3TRNSPORT"/>
</dbReference>
<dbReference type="Pfam" id="PF07565">
    <property type="entry name" value="Band_3_cyto"/>
    <property type="match status" value="1"/>
</dbReference>
<feature type="transmembrane region" description="Helical" evidence="14">
    <location>
        <begin position="1002"/>
        <end position="1021"/>
    </location>
</feature>
<evidence type="ECO:0000256" key="12">
    <source>
        <dbReference type="ARBA" id="ARBA00023180"/>
    </source>
</evidence>
<evidence type="ECO:0000256" key="8">
    <source>
        <dbReference type="ARBA" id="ARBA00023053"/>
    </source>
</evidence>
<dbReference type="GO" id="GO:0005452">
    <property type="term" value="F:solute:inorganic anion antiporter activity"/>
    <property type="evidence" value="ECO:0007669"/>
    <property type="project" value="InterPro"/>
</dbReference>
<feature type="transmembrane region" description="Helical" evidence="14">
    <location>
        <begin position="761"/>
        <end position="778"/>
    </location>
</feature>
<dbReference type="InterPro" id="IPR016152">
    <property type="entry name" value="PTrfase/Anion_transptr"/>
</dbReference>
<evidence type="ECO:0000256" key="5">
    <source>
        <dbReference type="ARBA" id="ARBA00022475"/>
    </source>
</evidence>
<dbReference type="InterPro" id="IPR011531">
    <property type="entry name" value="HCO3_transpt-like_TM_dom"/>
</dbReference>
<dbReference type="InterPro" id="IPR003024">
    <property type="entry name" value="Na/HCO3_transpt"/>
</dbReference>
<keyword evidence="13" id="KW-0739">Sodium transport</keyword>
<feature type="transmembrane region" description="Helical" evidence="14">
    <location>
        <begin position="595"/>
        <end position="618"/>
    </location>
</feature>
<feature type="transmembrane region" description="Helical" evidence="14">
    <location>
        <begin position="849"/>
        <end position="873"/>
    </location>
</feature>
<feature type="transmembrane region" description="Helical" evidence="14">
    <location>
        <begin position="909"/>
        <end position="928"/>
    </location>
</feature>
<keyword evidence="9 14" id="KW-0406">Ion transport</keyword>
<evidence type="ECO:0000256" key="11">
    <source>
        <dbReference type="ARBA" id="ARBA00023157"/>
    </source>
</evidence>
<evidence type="ECO:0000313" key="18">
    <source>
        <dbReference type="Ensembl" id="ENSCCRP00015108133.1"/>
    </source>
</evidence>
<keyword evidence="10 14" id="KW-0472">Membrane</keyword>
<evidence type="ECO:0000256" key="13">
    <source>
        <dbReference type="ARBA" id="ARBA00023201"/>
    </source>
</evidence>
<keyword evidence="5" id="KW-1003">Cell membrane</keyword>
<dbReference type="FunFam" id="3.40.930.10:FF:000001">
    <property type="entry name" value="Anion exchange protein"/>
    <property type="match status" value="1"/>
</dbReference>
<dbReference type="Gene3D" id="3.40.930.10">
    <property type="entry name" value="Mannitol-specific EII, Chain A"/>
    <property type="match status" value="1"/>
</dbReference>
<dbReference type="GO" id="GO:0051453">
    <property type="term" value="P:regulation of intracellular pH"/>
    <property type="evidence" value="ECO:0007669"/>
    <property type="project" value="TreeGrafter"/>
</dbReference>
<feature type="domain" description="Band 3 cytoplasmic" evidence="17">
    <location>
        <begin position="113"/>
        <end position="431"/>
    </location>
</feature>